<dbReference type="EMBL" id="CP113162">
    <property type="protein sequence ID" value="WEF51787.1"/>
    <property type="molecule type" value="Genomic_DNA"/>
</dbReference>
<dbReference type="InterPro" id="IPR012480">
    <property type="entry name" value="Hepar_II_III_C"/>
</dbReference>
<evidence type="ECO:0000256" key="1">
    <source>
        <dbReference type="ARBA" id="ARBA00004196"/>
    </source>
</evidence>
<dbReference type="InterPro" id="IPR008929">
    <property type="entry name" value="Chondroitin_lyas"/>
</dbReference>
<organism evidence="3 4">
    <name type="scientific">Afipia carboxydohydrogena</name>
    <name type="common">Pseudomonas carboxydohydrogena</name>
    <dbReference type="NCBI Taxonomy" id="290"/>
    <lineage>
        <taxon>Bacteria</taxon>
        <taxon>Pseudomonadati</taxon>
        <taxon>Pseudomonadota</taxon>
        <taxon>Alphaproteobacteria</taxon>
        <taxon>Hyphomicrobiales</taxon>
        <taxon>Nitrobacteraceae</taxon>
        <taxon>Afipia</taxon>
    </lineage>
</organism>
<dbReference type="Proteomes" id="UP001213907">
    <property type="component" value="Chromosome"/>
</dbReference>
<name>A0ABY8BP67_AFICR</name>
<dbReference type="Gene3D" id="2.70.98.70">
    <property type="match status" value="1"/>
</dbReference>
<sequence>MSVTGQRRISALLLGRVGRKVLARASGTSVALTRILPGRSDRLLIAPHDLRTTDATRAAEIYSGRFVFAGKIVTCHGRSVFELDPPSEEWEVALLGFGWLRHLRAADSAITRANARALLDDWLAHPRKSAVAKRADVVGRRIISLLSQAPLVLHDADARFYRRFLKNLTREIRFLRYTKADIPDGLARLQVLIALCYASLCLANQAKHIKGATKKLSDELQRQILPDGGHVSRNPEALVELLLDLLPLRQTFAARNIAPPPALLNAIDRMMPMLRFFRHGDGSFALFNGMNAAAPGVLATLLAYDDTHGTPMPHMPHTGFQRLDAGTLTIIADTGPPPPPSLSRDAHAGCLSFEMSSGVNRIVVNCGIPSTGRDNWRSFARSTAAHSTLTYAETSSCQFVERTAMKRMLQGSPIVAGPETVESYREITSEGTVLTMSHDGYRKQFGFIHRRVLTIAADGSRIDGEDELAKDPGSAFRGSMDDYAIRFHLHPSIKVNRLSDGRGAMLMLPNRDVWTFEAPHQKIDLEDSVFLAGSDGPRRTTQIVIRQHARQVATVNWSFAKSASAAAANARRDPRREPELPL</sequence>
<feature type="domain" description="Heparinase II/III-like C-terminal" evidence="2">
    <location>
        <begin position="308"/>
        <end position="558"/>
    </location>
</feature>
<evidence type="ECO:0000259" key="2">
    <source>
        <dbReference type="Pfam" id="PF07940"/>
    </source>
</evidence>
<proteinExistence type="predicted"/>
<evidence type="ECO:0000313" key="3">
    <source>
        <dbReference type="EMBL" id="WEF51787.1"/>
    </source>
</evidence>
<evidence type="ECO:0000313" key="4">
    <source>
        <dbReference type="Proteomes" id="UP001213907"/>
    </source>
</evidence>
<accession>A0ABY8BP67</accession>
<reference evidence="3 4" key="1">
    <citation type="submission" date="2022-11" db="EMBL/GenBank/DDBJ databases">
        <authorList>
            <person name="Siebert D."/>
            <person name="Busche T."/>
            <person name="Saydam E."/>
            <person name="Kalinowski J."/>
            <person name="Ruckert C."/>
            <person name="Blombach B."/>
        </authorList>
    </citation>
    <scope>NUCLEOTIDE SEQUENCE [LARGE SCALE GENOMIC DNA]</scope>
    <source>
        <strain evidence="3 4">DSM 1083</strain>
    </source>
</reference>
<dbReference type="Pfam" id="PF07940">
    <property type="entry name" value="Hepar_II_III_C"/>
    <property type="match status" value="1"/>
</dbReference>
<dbReference type="Gene3D" id="1.50.10.100">
    <property type="entry name" value="Chondroitin AC/alginate lyase"/>
    <property type="match status" value="1"/>
</dbReference>
<keyword evidence="4" id="KW-1185">Reference proteome</keyword>
<comment type="subcellular location">
    <subcellularLocation>
        <location evidence="1">Cell envelope</location>
    </subcellularLocation>
</comment>
<protein>
    <submittedName>
        <fullName evidence="3">Heparinase II/III family protein</fullName>
    </submittedName>
</protein>
<gene>
    <name evidence="3" type="ORF">AFIC_000235</name>
</gene>
<dbReference type="RefSeq" id="WP_275247375.1">
    <property type="nucleotide sequence ID" value="NZ_BAABDX010000001.1"/>
</dbReference>